<gene>
    <name evidence="2" type="ORF">GGR91_001483</name>
</gene>
<sequence length="196" mass="20702">MYRPSLKRAALAALVILPLLPATAEPPIDDEAVFAEPSISDDELSEQRGGFQFAGMEIKLGADIRTFLNSELVLQTVITMDENGYNRAQTVGTGLTLADADALRNNVLSNGAIRMNVGDSQVFLANEGRTAIIHGNEGALQNILVNTESNITATQDVTATLDLQGYDGFAATVTSDQLSRSLGDDVTRAISGAFGG</sequence>
<accession>A0A840B028</accession>
<dbReference type="AlphaFoldDB" id="A0A840B028"/>
<organism evidence="2 3">
    <name type="scientific">Sphingorhabdus rigui</name>
    <dbReference type="NCBI Taxonomy" id="1282858"/>
    <lineage>
        <taxon>Bacteria</taxon>
        <taxon>Pseudomonadati</taxon>
        <taxon>Pseudomonadota</taxon>
        <taxon>Alphaproteobacteria</taxon>
        <taxon>Sphingomonadales</taxon>
        <taxon>Sphingomonadaceae</taxon>
        <taxon>Sphingorhabdus</taxon>
    </lineage>
</organism>
<proteinExistence type="predicted"/>
<reference evidence="2 3" key="1">
    <citation type="submission" date="2020-08" db="EMBL/GenBank/DDBJ databases">
        <title>Genomic Encyclopedia of Type Strains, Phase IV (KMG-IV): sequencing the most valuable type-strain genomes for metagenomic binning, comparative biology and taxonomic classification.</title>
        <authorList>
            <person name="Goeker M."/>
        </authorList>
    </citation>
    <scope>NUCLEOTIDE SEQUENCE [LARGE SCALE GENOMIC DNA]</scope>
    <source>
        <strain evidence="2 3">DSM 29050</strain>
    </source>
</reference>
<evidence type="ECO:0000256" key="1">
    <source>
        <dbReference type="SAM" id="SignalP"/>
    </source>
</evidence>
<evidence type="ECO:0000313" key="3">
    <source>
        <dbReference type="Proteomes" id="UP000581447"/>
    </source>
</evidence>
<dbReference type="RefSeq" id="WP_183941458.1">
    <property type="nucleotide sequence ID" value="NZ_BAABBG010000002.1"/>
</dbReference>
<dbReference type="EMBL" id="JACIEA010000001">
    <property type="protein sequence ID" value="MBB3943261.1"/>
    <property type="molecule type" value="Genomic_DNA"/>
</dbReference>
<feature type="signal peptide" evidence="1">
    <location>
        <begin position="1"/>
        <end position="24"/>
    </location>
</feature>
<dbReference type="Proteomes" id="UP000581447">
    <property type="component" value="Unassembled WGS sequence"/>
</dbReference>
<keyword evidence="3" id="KW-1185">Reference proteome</keyword>
<name>A0A840B028_9SPHN</name>
<feature type="chain" id="PRO_5032647111" evidence="1">
    <location>
        <begin position="25"/>
        <end position="196"/>
    </location>
</feature>
<evidence type="ECO:0000313" key="2">
    <source>
        <dbReference type="EMBL" id="MBB3943261.1"/>
    </source>
</evidence>
<keyword evidence="1" id="KW-0732">Signal</keyword>
<comment type="caution">
    <text evidence="2">The sequence shown here is derived from an EMBL/GenBank/DDBJ whole genome shotgun (WGS) entry which is preliminary data.</text>
</comment>
<protein>
    <submittedName>
        <fullName evidence="2">Uncharacterized protein</fullName>
    </submittedName>
</protein>